<dbReference type="Pfam" id="PF00646">
    <property type="entry name" value="F-box"/>
    <property type="match status" value="1"/>
</dbReference>
<evidence type="ECO:0000313" key="3">
    <source>
        <dbReference type="Proteomes" id="UP000019116"/>
    </source>
</evidence>
<dbReference type="SUPFAM" id="SSF52047">
    <property type="entry name" value="RNI-like"/>
    <property type="match status" value="1"/>
</dbReference>
<evidence type="ECO:0000313" key="2">
    <source>
        <dbReference type="EnsemblPlants" id="TraesCS2A02G489900.1.cds1"/>
    </source>
</evidence>
<dbReference type="EnsemblPlants" id="TraesCS2A02G489900.1">
    <property type="protein sequence ID" value="TraesCS2A02G489900.1.cds1"/>
    <property type="gene ID" value="TraesCS2A02G489900"/>
</dbReference>
<name>A0A3B6B5W1_WHEAT</name>
<dbReference type="InterPro" id="IPR050232">
    <property type="entry name" value="FBL13/AtMIF1-like"/>
</dbReference>
<dbReference type="Proteomes" id="UP000019116">
    <property type="component" value="Chromosome 2A"/>
</dbReference>
<dbReference type="AlphaFoldDB" id="A0A3B6B5W1"/>
<protein>
    <recommendedName>
        <fullName evidence="1">F-box domain-containing protein</fullName>
    </recommendedName>
</protein>
<dbReference type="Gene3D" id="3.80.10.10">
    <property type="entry name" value="Ribonuclease Inhibitor"/>
    <property type="match status" value="1"/>
</dbReference>
<dbReference type="Gene3D" id="1.20.1280.50">
    <property type="match status" value="1"/>
</dbReference>
<dbReference type="Gramene" id="TraesPARA_EIv1.0_0351910.1">
    <property type="protein sequence ID" value="TraesPARA_EIv1.0_0351910.1.CDS1"/>
    <property type="gene ID" value="TraesPARA_EIv1.0_0351910"/>
</dbReference>
<dbReference type="Gramene" id="TraesROB_scaffold_024034_01G000100.1">
    <property type="protein sequence ID" value="TraesROB_scaffold_024034_01G000100.1"/>
    <property type="gene ID" value="TraesROB_scaffold_024034_01G000100"/>
</dbReference>
<dbReference type="PANTHER" id="PTHR31900:SF30">
    <property type="entry name" value="SUPERFAMILY PROTEIN, PUTATIVE-RELATED"/>
    <property type="match status" value="1"/>
</dbReference>
<dbReference type="InterPro" id="IPR032675">
    <property type="entry name" value="LRR_dom_sf"/>
</dbReference>
<dbReference type="InterPro" id="IPR055411">
    <property type="entry name" value="LRR_FXL15/At3g58940/PEG3-like"/>
</dbReference>
<dbReference type="Gramene" id="TraesNOR2A03G00794770.1">
    <property type="protein sequence ID" value="TraesNOR2A03G00794770.1.CDS1"/>
    <property type="gene ID" value="TraesNOR2A03G00794770"/>
</dbReference>
<keyword evidence="3" id="KW-1185">Reference proteome</keyword>
<sequence>MKRRRQADRLSALPDEMMQHILSQLPSEEAVCTSALSRRWRDVPARVTTVDLADPAKGDYGRHNMSEDLDLPVCFAHKVTGAILGKAPSAPIRTLRLDILNPSGDLLDQWIGSAVSTGAEDIDVKLRYSHLSRRRLCPYGSSERASADFEIYERNGYTKTQNHLFRCRTLRRLRLVNWRLDVHGTVSMASLETLCLARIMDPKGMLQHLLSNCPRLADLTLQECPSLTKITVASAHLRSFAMICCHNATRIKLSSSCLRSLHYKGGLPRKSLFKLANHAGVTALTVEICEDLSGKEPAEFAPATKLIKRCTKLAYLHLSFRPSMAYYSSLIKVKHVAPCIEHLRQLGLRCCLRDHHDIRSVAVLLCHTQNLEVLSMFPMAPETPKEYSSDSESDIELENNVVEDGVDYSSQVTHSGFWPMQISCLDDKLRRINIGMYRGLQLEKMLAKFLLSKAAALEEFSVTLTAGCSQSKRKVAKELRSWRWNHHTRVTVNR</sequence>
<feature type="domain" description="F-box" evidence="1">
    <location>
        <begin position="7"/>
        <end position="43"/>
    </location>
</feature>
<dbReference type="Gramene" id="TraesCAD_scaffold_011426_01G000400.1">
    <property type="protein sequence ID" value="TraesCAD_scaffold_011426_01G000400.1"/>
    <property type="gene ID" value="TraesCAD_scaffold_011426_01G000400"/>
</dbReference>
<proteinExistence type="predicted"/>
<dbReference type="OrthoDB" id="608606at2759"/>
<dbReference type="SUPFAM" id="SSF81383">
    <property type="entry name" value="F-box domain"/>
    <property type="match status" value="1"/>
</dbReference>
<dbReference type="OMA" id="MQISCLD"/>
<dbReference type="Gramene" id="TraesSTA2A03G00783250.1">
    <property type="protein sequence ID" value="TraesSTA2A03G00783250.1.CDS1"/>
    <property type="gene ID" value="TraesSTA2A03G00783250"/>
</dbReference>
<reference evidence="2" key="1">
    <citation type="submission" date="2018-08" db="EMBL/GenBank/DDBJ databases">
        <authorList>
            <person name="Rossello M."/>
        </authorList>
    </citation>
    <scope>NUCLEOTIDE SEQUENCE [LARGE SCALE GENOMIC DNA]</scope>
    <source>
        <strain evidence="2">cv. Chinese Spring</strain>
    </source>
</reference>
<dbReference type="Gramene" id="TraesCS2A02G489900.1">
    <property type="protein sequence ID" value="TraesCS2A02G489900.1.cds1"/>
    <property type="gene ID" value="TraesCS2A02G489900"/>
</dbReference>
<evidence type="ECO:0000259" key="1">
    <source>
        <dbReference type="PROSITE" id="PS50181"/>
    </source>
</evidence>
<dbReference type="Gramene" id="TraesWEE_scaffold_007323_01G000100.1">
    <property type="protein sequence ID" value="TraesWEE_scaffold_007323_01G000100.1"/>
    <property type="gene ID" value="TraesWEE_scaffold_007323_01G000100"/>
</dbReference>
<dbReference type="Gramene" id="TraesCLE_scaffold_037015_01G000100.1">
    <property type="protein sequence ID" value="TraesCLE_scaffold_037015_01G000100.1"/>
    <property type="gene ID" value="TraesCLE_scaffold_037015_01G000100"/>
</dbReference>
<dbReference type="PROSITE" id="PS50181">
    <property type="entry name" value="FBOX"/>
    <property type="match status" value="1"/>
</dbReference>
<dbReference type="Gramene" id="TraesJUL2A03G00789540.1">
    <property type="protein sequence ID" value="TraesJUL2A03G00789540.1.CDS1"/>
    <property type="gene ID" value="TraesJUL2A03G00789540"/>
</dbReference>
<reference evidence="2" key="2">
    <citation type="submission" date="2018-10" db="UniProtKB">
        <authorList>
            <consortium name="EnsemblPlants"/>
        </authorList>
    </citation>
    <scope>IDENTIFICATION</scope>
</reference>
<accession>A0A3B6B5W1</accession>
<dbReference type="PANTHER" id="PTHR31900">
    <property type="entry name" value="F-BOX/RNI SUPERFAMILY PROTEIN-RELATED"/>
    <property type="match status" value="1"/>
</dbReference>
<organism evidence="2">
    <name type="scientific">Triticum aestivum</name>
    <name type="common">Wheat</name>
    <dbReference type="NCBI Taxonomy" id="4565"/>
    <lineage>
        <taxon>Eukaryota</taxon>
        <taxon>Viridiplantae</taxon>
        <taxon>Streptophyta</taxon>
        <taxon>Embryophyta</taxon>
        <taxon>Tracheophyta</taxon>
        <taxon>Spermatophyta</taxon>
        <taxon>Magnoliopsida</taxon>
        <taxon>Liliopsida</taxon>
        <taxon>Poales</taxon>
        <taxon>Poaceae</taxon>
        <taxon>BOP clade</taxon>
        <taxon>Pooideae</taxon>
        <taxon>Triticodae</taxon>
        <taxon>Triticeae</taxon>
        <taxon>Triticinae</taxon>
        <taxon>Triticum</taxon>
    </lineage>
</organism>
<dbReference type="Pfam" id="PF24758">
    <property type="entry name" value="LRR_At5g56370"/>
    <property type="match status" value="1"/>
</dbReference>
<dbReference type="InterPro" id="IPR036047">
    <property type="entry name" value="F-box-like_dom_sf"/>
</dbReference>
<dbReference type="Gramene" id="TraesJAG2A03G00784760.1">
    <property type="protein sequence ID" value="TraesJAG2A03G00784760.1.CDS1"/>
    <property type="gene ID" value="TraesJAG2A03G00784760"/>
</dbReference>
<dbReference type="InterPro" id="IPR001810">
    <property type="entry name" value="F-box_dom"/>
</dbReference>
<dbReference type="Gramene" id="TraesCS2A03G1144500.1">
    <property type="protein sequence ID" value="TraesCS2A03G1144500.1.CDS1"/>
    <property type="gene ID" value="TraesCS2A03G1144500"/>
</dbReference>